<dbReference type="CDD" id="cd02955">
    <property type="entry name" value="SSP411"/>
    <property type="match status" value="1"/>
</dbReference>
<feature type="domain" description="Spermatogenesis-associated protein 20-like TRX" evidence="1">
    <location>
        <begin position="28"/>
        <end position="191"/>
    </location>
</feature>
<dbReference type="PANTHER" id="PTHR42899:SF1">
    <property type="entry name" value="SPERMATOGENESIS-ASSOCIATED PROTEIN 20"/>
    <property type="match status" value="1"/>
</dbReference>
<dbReference type="Gene3D" id="1.50.10.10">
    <property type="match status" value="1"/>
</dbReference>
<reference evidence="2" key="1">
    <citation type="journal article" date="2019" name="G3 (Bethesda)">
        <title>Genome Assemblies of Two Rare Opportunistic Yeast Pathogens: Diutina rugosa (syn. Candida rugosa) and Trichomonascus ciferrii (syn. Candida ciferrii).</title>
        <authorList>
            <person name="Mixao V."/>
            <person name="Saus E."/>
            <person name="Hansen A.P."/>
            <person name="Lass-Florl C."/>
            <person name="Gabaldon T."/>
        </authorList>
    </citation>
    <scope>NUCLEOTIDE SEQUENCE</scope>
    <source>
        <strain evidence="2">CBS 4856</strain>
    </source>
</reference>
<protein>
    <recommendedName>
        <fullName evidence="1">Spermatogenesis-associated protein 20-like TRX domain-containing protein</fullName>
    </recommendedName>
</protein>
<dbReference type="OrthoDB" id="1923667at2759"/>
<dbReference type="SUPFAM" id="SSF48208">
    <property type="entry name" value="Six-hairpin glycosidases"/>
    <property type="match status" value="1"/>
</dbReference>
<keyword evidence="3" id="KW-1185">Reference proteome</keyword>
<dbReference type="Proteomes" id="UP000761534">
    <property type="component" value="Unassembled WGS sequence"/>
</dbReference>
<dbReference type="InterPro" id="IPR024705">
    <property type="entry name" value="Ssp411"/>
</dbReference>
<dbReference type="InterPro" id="IPR008928">
    <property type="entry name" value="6-hairpin_glycosidase_sf"/>
</dbReference>
<dbReference type="AlphaFoldDB" id="A0A642V6R0"/>
<comment type="caution">
    <text evidence="2">The sequence shown here is derived from an EMBL/GenBank/DDBJ whole genome shotgun (WGS) entry which is preliminary data.</text>
</comment>
<organism evidence="2 3">
    <name type="scientific">Trichomonascus ciferrii</name>
    <dbReference type="NCBI Taxonomy" id="44093"/>
    <lineage>
        <taxon>Eukaryota</taxon>
        <taxon>Fungi</taxon>
        <taxon>Dikarya</taxon>
        <taxon>Ascomycota</taxon>
        <taxon>Saccharomycotina</taxon>
        <taxon>Dipodascomycetes</taxon>
        <taxon>Dipodascales</taxon>
        <taxon>Trichomonascaceae</taxon>
        <taxon>Trichomonascus</taxon>
        <taxon>Trichomonascus ciferrii complex</taxon>
    </lineage>
</organism>
<name>A0A642V6R0_9ASCO</name>
<proteinExistence type="predicted"/>
<dbReference type="Gene3D" id="3.40.30.10">
    <property type="entry name" value="Glutaredoxin"/>
    <property type="match status" value="1"/>
</dbReference>
<accession>A0A642V6R0</accession>
<evidence type="ECO:0000259" key="1">
    <source>
        <dbReference type="Pfam" id="PF03190"/>
    </source>
</evidence>
<dbReference type="InterPro" id="IPR004879">
    <property type="entry name" value="Ssp411-like_TRX"/>
</dbReference>
<dbReference type="GO" id="GO:0004553">
    <property type="term" value="F:hydrolase activity, hydrolyzing O-glycosyl compounds"/>
    <property type="evidence" value="ECO:0007669"/>
    <property type="project" value="UniProtKB-ARBA"/>
</dbReference>
<dbReference type="EMBL" id="SWFS01000163">
    <property type="protein sequence ID" value="KAA8915466.1"/>
    <property type="molecule type" value="Genomic_DNA"/>
</dbReference>
<evidence type="ECO:0000313" key="3">
    <source>
        <dbReference type="Proteomes" id="UP000761534"/>
    </source>
</evidence>
<dbReference type="SUPFAM" id="SSF52833">
    <property type="entry name" value="Thioredoxin-like"/>
    <property type="match status" value="1"/>
</dbReference>
<dbReference type="VEuPathDB" id="FungiDB:TRICI_002387"/>
<gene>
    <name evidence="2" type="ORF">TRICI_002387</name>
</gene>
<dbReference type="PANTHER" id="PTHR42899">
    <property type="entry name" value="SPERMATOGENESIS-ASSOCIATED PROTEIN 20"/>
    <property type="match status" value="1"/>
</dbReference>
<dbReference type="InterPro" id="IPR012341">
    <property type="entry name" value="6hp_glycosidase-like_sf"/>
</dbReference>
<sequence length="750" mass="84713">MLRGIGQQLRSPSAGYSRAFVRYNSTLTNQLRNSSSPYLRSHADNPVAWQEWTDETLKLASKGDKPVFLSIGYHTCHWCHVMNKESFSNQLIADELNKNFIPIKVDREERPDVDAVYMMYLQATTGHGGWPLNVFLIPDTLEPFFGGTYWAGPGVSGRTAKFEDVLKGVQEVWTQDRDKCVSSAGTISQKLRELVAAQSEAEAADFSRAVLVDVKDHFNSTFDSVNGGFSHAPKFPCSHNMSFMLRYHNYLKLDETKNEEEGSSSSATETMPLAEKAAFTLKKIGQGGIKDQIGNGFARYSVTEDWNLPHFEKMLYDQALLLNAYLDCYIYDRDQNEFAMKYALDISTFLTSGSLANSEGGFFSAQDADSFDPSGHHAEGAYYVWTYHEFFEALDGHNIEADMAAMYFNVEEYGNVDSQFDIQEEFKFKNVLSAHTPVEKVAETFGKSVETTEEIIEEARQRLRKYREENRIAPEVDEKVVTCWNGLAIGALARTYRILDDDLALESAERAAKYLKDNVYDEQSKSLYRIAGATTNGMNEDYAFLISGLLDLYEATFNTEYLTWAKDLQDTQIRLFWDTQNGGFYSVEEENATDLIFRPKSGFDSAEPSSNGVSAMNLYRLSSMLVDTVYEDRAISILNCYGRDLTAQPFGYSSMMGAVVARMHGMESIIITGQDDKEGTRFHEMLENLQSKHRPNTTVVKLDGESVEYFKQLPDSVYGGLYEKHGNEPLKAFVCKNRACMPLENDDAFL</sequence>
<dbReference type="Pfam" id="PF03190">
    <property type="entry name" value="Thioredox_DsbH"/>
    <property type="match status" value="1"/>
</dbReference>
<dbReference type="PIRSF" id="PIRSF006402">
    <property type="entry name" value="UCP006402_thioredoxin"/>
    <property type="match status" value="1"/>
</dbReference>
<dbReference type="GO" id="GO:0005975">
    <property type="term" value="P:carbohydrate metabolic process"/>
    <property type="evidence" value="ECO:0007669"/>
    <property type="project" value="InterPro"/>
</dbReference>
<evidence type="ECO:0000313" key="2">
    <source>
        <dbReference type="EMBL" id="KAA8915466.1"/>
    </source>
</evidence>
<dbReference type="InterPro" id="IPR036249">
    <property type="entry name" value="Thioredoxin-like_sf"/>
</dbReference>